<accession>A0A6J4L4Z3</accession>
<protein>
    <submittedName>
        <fullName evidence="1">Uncharacterized protein</fullName>
    </submittedName>
</protein>
<proteinExistence type="predicted"/>
<gene>
    <name evidence="1" type="ORF">AVDCRST_MAG90-1097</name>
</gene>
<dbReference type="AlphaFoldDB" id="A0A6J4L4Z3"/>
<organism evidence="1">
    <name type="scientific">uncultured Microvirga sp</name>
    <dbReference type="NCBI Taxonomy" id="412392"/>
    <lineage>
        <taxon>Bacteria</taxon>
        <taxon>Pseudomonadati</taxon>
        <taxon>Pseudomonadota</taxon>
        <taxon>Alphaproteobacteria</taxon>
        <taxon>Hyphomicrobiales</taxon>
        <taxon>Methylobacteriaceae</taxon>
        <taxon>Microvirga</taxon>
        <taxon>environmental samples</taxon>
    </lineage>
</organism>
<reference evidence="1" key="1">
    <citation type="submission" date="2020-02" db="EMBL/GenBank/DDBJ databases">
        <authorList>
            <person name="Meier V. D."/>
        </authorList>
    </citation>
    <scope>NUCLEOTIDE SEQUENCE</scope>
    <source>
        <strain evidence="1">AVDCRST_MAG90</strain>
    </source>
</reference>
<name>A0A6J4L4Z3_9HYPH</name>
<evidence type="ECO:0000313" key="1">
    <source>
        <dbReference type="EMBL" id="CAA9323039.1"/>
    </source>
</evidence>
<dbReference type="EMBL" id="CADCUC010000210">
    <property type="protein sequence ID" value="CAA9323039.1"/>
    <property type="molecule type" value="Genomic_DNA"/>
</dbReference>
<sequence>MTATPPPPERPLDLATIPNAGRPVSLAPIGQLPPRRPVMAGML</sequence>